<dbReference type="EMBL" id="BPQB01000095">
    <property type="protein sequence ID" value="GJE98812.1"/>
    <property type="molecule type" value="Genomic_DNA"/>
</dbReference>
<sequence>MVQRQAYSLPLQNTLHSHYPQPSPPSQAQVQHVQHVQQQVPQVHQHQSHQSHASHSNHQGQPSQPVSAVPSQRPTPVAVQSPTRASHYQPATETQDAASLEASYKRTIIIVYWYKAGAEPVRMTREVPTFPLFRLSNFKDITEQLVLGTNTVIDAYDPESQTWSQQPISAVQTIRQLPKQLPRMLFRARKNFMDGILDHECAGLDHELRLQHQYGAGPGAPSPALGASSPPIRPAKRPVPDGGSGAEPPAKHFRTPSTGYVHSGTHTPTFAASAPVQQQQQQAQQVHQAHHPQPAPLHPSPTDTALQSPFMQRDDALHPAPDDALVGGSASQPNGAGATPNGGAGGSPSGPPGKRWPNDYAVCEIAAGFTQMDKLTAATPSLTQRSAFERVFGCRYVKSTVCRHRGVWKRADGALKDAFVRMGPGEGALWGEFVKKTDFRREHHKVKGQDDDGAQQHALDGQLPIDYMGLSMVDEPPPMGSLAPPS</sequence>
<feature type="compositionally biased region" description="Polar residues" evidence="1">
    <location>
        <begin position="60"/>
        <end position="97"/>
    </location>
</feature>
<feature type="compositionally biased region" description="Low complexity" evidence="1">
    <location>
        <begin position="16"/>
        <end position="59"/>
    </location>
</feature>
<organism evidence="2 3">
    <name type="scientific">Phanerochaete sordida</name>
    <dbReference type="NCBI Taxonomy" id="48140"/>
    <lineage>
        <taxon>Eukaryota</taxon>
        <taxon>Fungi</taxon>
        <taxon>Dikarya</taxon>
        <taxon>Basidiomycota</taxon>
        <taxon>Agaricomycotina</taxon>
        <taxon>Agaricomycetes</taxon>
        <taxon>Polyporales</taxon>
        <taxon>Phanerochaetaceae</taxon>
        <taxon>Phanerochaete</taxon>
    </lineage>
</organism>
<evidence type="ECO:0000256" key="1">
    <source>
        <dbReference type="SAM" id="MobiDB-lite"/>
    </source>
</evidence>
<accession>A0A9P3GNS7</accession>
<dbReference type="Proteomes" id="UP000703269">
    <property type="component" value="Unassembled WGS sequence"/>
</dbReference>
<comment type="caution">
    <text evidence="2">The sequence shown here is derived from an EMBL/GenBank/DDBJ whole genome shotgun (WGS) entry which is preliminary data.</text>
</comment>
<reference evidence="2 3" key="1">
    <citation type="submission" date="2021-08" db="EMBL/GenBank/DDBJ databases">
        <title>Draft Genome Sequence of Phanerochaete sordida strain YK-624.</title>
        <authorList>
            <person name="Mori T."/>
            <person name="Dohra H."/>
            <person name="Suzuki T."/>
            <person name="Kawagishi H."/>
            <person name="Hirai H."/>
        </authorList>
    </citation>
    <scope>NUCLEOTIDE SEQUENCE [LARGE SCALE GENOMIC DNA]</scope>
    <source>
        <strain evidence="2 3">YK-624</strain>
    </source>
</reference>
<gene>
    <name evidence="2" type="ORF">PsYK624_150490</name>
</gene>
<feature type="compositionally biased region" description="Polar residues" evidence="1">
    <location>
        <begin position="255"/>
        <end position="270"/>
    </location>
</feature>
<feature type="compositionally biased region" description="Basic and acidic residues" evidence="1">
    <location>
        <begin position="312"/>
        <end position="321"/>
    </location>
</feature>
<feature type="compositionally biased region" description="Low complexity" evidence="1">
    <location>
        <begin position="271"/>
        <end position="287"/>
    </location>
</feature>
<protein>
    <submittedName>
        <fullName evidence="2">Uncharacterized protein</fullName>
    </submittedName>
</protein>
<evidence type="ECO:0000313" key="2">
    <source>
        <dbReference type="EMBL" id="GJE98812.1"/>
    </source>
</evidence>
<feature type="region of interest" description="Disordered" evidence="1">
    <location>
        <begin position="213"/>
        <end position="357"/>
    </location>
</feature>
<proteinExistence type="predicted"/>
<dbReference type="OrthoDB" id="128308at2759"/>
<keyword evidence="3" id="KW-1185">Reference proteome</keyword>
<evidence type="ECO:0000313" key="3">
    <source>
        <dbReference type="Proteomes" id="UP000703269"/>
    </source>
</evidence>
<feature type="region of interest" description="Disordered" evidence="1">
    <location>
        <begin position="1"/>
        <end position="97"/>
    </location>
</feature>
<dbReference type="AlphaFoldDB" id="A0A9P3GNS7"/>
<name>A0A9P3GNS7_9APHY</name>